<name>A0ABR3J4P2_9AGAR</name>
<evidence type="ECO:0000313" key="2">
    <source>
        <dbReference type="Proteomes" id="UP001556367"/>
    </source>
</evidence>
<evidence type="ECO:0000313" key="1">
    <source>
        <dbReference type="EMBL" id="KAL0950473.1"/>
    </source>
</evidence>
<accession>A0ABR3J4P2</accession>
<organism evidence="1 2">
    <name type="scientific">Hohenbuehelia grisea</name>
    <dbReference type="NCBI Taxonomy" id="104357"/>
    <lineage>
        <taxon>Eukaryota</taxon>
        <taxon>Fungi</taxon>
        <taxon>Dikarya</taxon>
        <taxon>Basidiomycota</taxon>
        <taxon>Agaricomycotina</taxon>
        <taxon>Agaricomycetes</taxon>
        <taxon>Agaricomycetidae</taxon>
        <taxon>Agaricales</taxon>
        <taxon>Pleurotineae</taxon>
        <taxon>Pleurotaceae</taxon>
        <taxon>Hohenbuehelia</taxon>
    </lineage>
</organism>
<keyword evidence="2" id="KW-1185">Reference proteome</keyword>
<protein>
    <submittedName>
        <fullName evidence="1">Uncharacterized protein</fullName>
    </submittedName>
</protein>
<proteinExistence type="predicted"/>
<sequence>MLYAFGYFIGFETARTIMQRLAIPDKGCDVHQLYFPINDWLAKQGKTKPLVGPIRHPHSGFQPIRGMHGLLLVTRFERRFEDQPLADIENDSDRQVKDWLIQESGAKESDLSWHSCLDETGLADNGTMPFRNDFAGKESRYRLKPDQIGRYIRSGKGWPAFLEEMRENGEHVQQLE</sequence>
<gene>
    <name evidence="1" type="ORF">HGRIS_010418</name>
</gene>
<dbReference type="Proteomes" id="UP001556367">
    <property type="component" value="Unassembled WGS sequence"/>
</dbReference>
<dbReference type="EMBL" id="JASNQZ010000012">
    <property type="protein sequence ID" value="KAL0950473.1"/>
    <property type="molecule type" value="Genomic_DNA"/>
</dbReference>
<comment type="caution">
    <text evidence="1">The sequence shown here is derived from an EMBL/GenBank/DDBJ whole genome shotgun (WGS) entry which is preliminary data.</text>
</comment>
<reference evidence="2" key="1">
    <citation type="submission" date="2024-06" db="EMBL/GenBank/DDBJ databases">
        <title>Multi-omics analyses provide insights into the biosynthesis of the anticancer antibiotic pleurotin in Hohenbuehelia grisea.</title>
        <authorList>
            <person name="Weaver J.A."/>
            <person name="Alberti F."/>
        </authorList>
    </citation>
    <scope>NUCLEOTIDE SEQUENCE [LARGE SCALE GENOMIC DNA]</scope>
    <source>
        <strain evidence="2">T-177</strain>
    </source>
</reference>